<name>A0AAV4MIG5_CAEEX</name>
<reference evidence="1 2" key="1">
    <citation type="submission" date="2021-06" db="EMBL/GenBank/DDBJ databases">
        <title>Caerostris extrusa draft genome.</title>
        <authorList>
            <person name="Kono N."/>
            <person name="Arakawa K."/>
        </authorList>
    </citation>
    <scope>NUCLEOTIDE SEQUENCE [LARGE SCALE GENOMIC DNA]</scope>
</reference>
<sequence>DLVGTSLSHLKEEAYCKPWQTPTNANNYRPIALTSFQRKLMELMINTGLISILEKENPYSSFNVDSVCRCTRDNALILETAIRDAFVRSSHFI</sequence>
<feature type="non-terminal residue" evidence="1">
    <location>
        <position position="1"/>
    </location>
</feature>
<proteinExistence type="predicted"/>
<gene>
    <name evidence="1" type="ORF">CEXT_610941</name>
</gene>
<protein>
    <submittedName>
        <fullName evidence="1">Uncharacterized protein</fullName>
    </submittedName>
</protein>
<accession>A0AAV4MIG5</accession>
<dbReference type="AlphaFoldDB" id="A0AAV4MIG5"/>
<organism evidence="1 2">
    <name type="scientific">Caerostris extrusa</name>
    <name type="common">Bark spider</name>
    <name type="synonym">Caerostris bankana</name>
    <dbReference type="NCBI Taxonomy" id="172846"/>
    <lineage>
        <taxon>Eukaryota</taxon>
        <taxon>Metazoa</taxon>
        <taxon>Ecdysozoa</taxon>
        <taxon>Arthropoda</taxon>
        <taxon>Chelicerata</taxon>
        <taxon>Arachnida</taxon>
        <taxon>Araneae</taxon>
        <taxon>Araneomorphae</taxon>
        <taxon>Entelegynae</taxon>
        <taxon>Araneoidea</taxon>
        <taxon>Araneidae</taxon>
        <taxon>Caerostris</taxon>
    </lineage>
</organism>
<dbReference type="EMBL" id="BPLR01019789">
    <property type="protein sequence ID" value="GIX71779.1"/>
    <property type="molecule type" value="Genomic_DNA"/>
</dbReference>
<comment type="caution">
    <text evidence="1">The sequence shown here is derived from an EMBL/GenBank/DDBJ whole genome shotgun (WGS) entry which is preliminary data.</text>
</comment>
<evidence type="ECO:0000313" key="1">
    <source>
        <dbReference type="EMBL" id="GIX71779.1"/>
    </source>
</evidence>
<dbReference type="Proteomes" id="UP001054945">
    <property type="component" value="Unassembled WGS sequence"/>
</dbReference>
<keyword evidence="2" id="KW-1185">Reference proteome</keyword>
<evidence type="ECO:0000313" key="2">
    <source>
        <dbReference type="Proteomes" id="UP001054945"/>
    </source>
</evidence>